<feature type="region of interest" description="Disordered" evidence="2">
    <location>
        <begin position="295"/>
        <end position="322"/>
    </location>
</feature>
<reference evidence="4 5" key="1">
    <citation type="submission" date="2024-09" db="EMBL/GenBank/DDBJ databases">
        <title>Chromosome-scale assembly of Riccia sorocarpa.</title>
        <authorList>
            <person name="Paukszto L."/>
        </authorList>
    </citation>
    <scope>NUCLEOTIDE SEQUENCE [LARGE SCALE GENOMIC DNA]</scope>
    <source>
        <strain evidence="4">LP-2024</strain>
        <tissue evidence="4">Aerial parts of the thallus</tissue>
    </source>
</reference>
<name>A0ABD3HN63_9MARC</name>
<dbReference type="GO" id="GO:0016491">
    <property type="term" value="F:oxidoreductase activity"/>
    <property type="evidence" value="ECO:0007669"/>
    <property type="project" value="UniProtKB-KW"/>
</dbReference>
<dbReference type="InterPro" id="IPR050791">
    <property type="entry name" value="Aldo-Keto_reductase"/>
</dbReference>
<sequence length="372" mass="41220">MATVPKVPLGSQGLEVSAQGLGCLGMCGFYGPPKPEEEMIQLIHKAVEHGVTLLDTSDVYGPYTNEILLGKAIKGIRDKVQLSTKFASVIENGKIMMQIRGDPEHVRAACEGSLKRLGVDCIDLYFQHRVDSKVPIEITVGEMKKLVEEGKVKYIGLSEASAADIRRAHAIHPISAVQIEYSLWSRDVEEEIIPTCQELGIGIMAYSPLGSGLFSGKNVSEFADTDLRKVVFIYFLFYYAKELLDLQGLEPESCAELHLLVMHRDLGARISSITKVLREFGEAEPGKELHARTACSGMGATQGGCPDPRDNQVEEPGREHRLSEHQAYYRRHQILEDAVPAEEVKGDRCAHMSITWRFLNSPPLDTWTGTKQ</sequence>
<dbReference type="InterPro" id="IPR020471">
    <property type="entry name" value="AKR"/>
</dbReference>
<feature type="compositionally biased region" description="Basic and acidic residues" evidence="2">
    <location>
        <begin position="307"/>
        <end position="322"/>
    </location>
</feature>
<accession>A0ABD3HN63</accession>
<keyword evidence="1" id="KW-0560">Oxidoreductase</keyword>
<dbReference type="InterPro" id="IPR036812">
    <property type="entry name" value="NAD(P)_OxRdtase_dom_sf"/>
</dbReference>
<proteinExistence type="predicted"/>
<organism evidence="4 5">
    <name type="scientific">Riccia sorocarpa</name>
    <dbReference type="NCBI Taxonomy" id="122646"/>
    <lineage>
        <taxon>Eukaryota</taxon>
        <taxon>Viridiplantae</taxon>
        <taxon>Streptophyta</taxon>
        <taxon>Embryophyta</taxon>
        <taxon>Marchantiophyta</taxon>
        <taxon>Marchantiopsida</taxon>
        <taxon>Marchantiidae</taxon>
        <taxon>Marchantiales</taxon>
        <taxon>Ricciaceae</taxon>
        <taxon>Riccia</taxon>
    </lineage>
</organism>
<dbReference type="SUPFAM" id="SSF51430">
    <property type="entry name" value="NAD(P)-linked oxidoreductase"/>
    <property type="match status" value="1"/>
</dbReference>
<dbReference type="Pfam" id="PF00248">
    <property type="entry name" value="Aldo_ket_red"/>
    <property type="match status" value="1"/>
</dbReference>
<dbReference type="PANTHER" id="PTHR43625">
    <property type="entry name" value="AFLATOXIN B1 ALDEHYDE REDUCTASE"/>
    <property type="match status" value="1"/>
</dbReference>
<evidence type="ECO:0000256" key="2">
    <source>
        <dbReference type="SAM" id="MobiDB-lite"/>
    </source>
</evidence>
<evidence type="ECO:0000313" key="4">
    <source>
        <dbReference type="EMBL" id="KAL3691720.1"/>
    </source>
</evidence>
<evidence type="ECO:0000259" key="3">
    <source>
        <dbReference type="Pfam" id="PF00248"/>
    </source>
</evidence>
<feature type="domain" description="NADP-dependent oxidoreductase" evidence="3">
    <location>
        <begin position="23"/>
        <end position="223"/>
    </location>
</feature>
<dbReference type="PRINTS" id="PR00069">
    <property type="entry name" value="ALDKETRDTASE"/>
</dbReference>
<dbReference type="Proteomes" id="UP001633002">
    <property type="component" value="Unassembled WGS sequence"/>
</dbReference>
<dbReference type="InterPro" id="IPR023210">
    <property type="entry name" value="NADP_OxRdtase_dom"/>
</dbReference>
<dbReference type="Gene3D" id="3.20.20.100">
    <property type="entry name" value="NADP-dependent oxidoreductase domain"/>
    <property type="match status" value="1"/>
</dbReference>
<dbReference type="AlphaFoldDB" id="A0ABD3HN63"/>
<keyword evidence="5" id="KW-1185">Reference proteome</keyword>
<gene>
    <name evidence="4" type="ORF">R1sor_005371</name>
</gene>
<dbReference type="PANTHER" id="PTHR43625:SF40">
    <property type="entry name" value="ALDO-KETO REDUCTASE YAKC [NADP(+)]"/>
    <property type="match status" value="1"/>
</dbReference>
<evidence type="ECO:0000313" key="5">
    <source>
        <dbReference type="Proteomes" id="UP001633002"/>
    </source>
</evidence>
<comment type="caution">
    <text evidence="4">The sequence shown here is derived from an EMBL/GenBank/DDBJ whole genome shotgun (WGS) entry which is preliminary data.</text>
</comment>
<dbReference type="EMBL" id="JBJQOH010000003">
    <property type="protein sequence ID" value="KAL3691720.1"/>
    <property type="molecule type" value="Genomic_DNA"/>
</dbReference>
<protein>
    <recommendedName>
        <fullName evidence="3">NADP-dependent oxidoreductase domain-containing protein</fullName>
    </recommendedName>
</protein>
<evidence type="ECO:0000256" key="1">
    <source>
        <dbReference type="ARBA" id="ARBA00023002"/>
    </source>
</evidence>